<proteinExistence type="predicted"/>
<evidence type="ECO:0000313" key="2">
    <source>
        <dbReference type="EMBL" id="GAH47203.1"/>
    </source>
</evidence>
<dbReference type="Pfam" id="PF01208">
    <property type="entry name" value="URO-D"/>
    <property type="match status" value="1"/>
</dbReference>
<dbReference type="InterPro" id="IPR000257">
    <property type="entry name" value="Uroporphyrinogen_deCOase"/>
</dbReference>
<dbReference type="AlphaFoldDB" id="X1HPI0"/>
<reference evidence="2" key="1">
    <citation type="journal article" date="2014" name="Front. Microbiol.">
        <title>High frequency of phylogenetically diverse reductive dehalogenase-homologous genes in deep subseafloor sedimentary metagenomes.</title>
        <authorList>
            <person name="Kawai M."/>
            <person name="Futagami T."/>
            <person name="Toyoda A."/>
            <person name="Takaki Y."/>
            <person name="Nishi S."/>
            <person name="Hori S."/>
            <person name="Arai W."/>
            <person name="Tsubouchi T."/>
            <person name="Morono Y."/>
            <person name="Uchiyama I."/>
            <person name="Ito T."/>
            <person name="Fujiyama A."/>
            <person name="Inagaki F."/>
            <person name="Takami H."/>
        </authorList>
    </citation>
    <scope>NUCLEOTIDE SEQUENCE</scope>
    <source>
        <strain evidence="2">Expedition CK06-06</strain>
    </source>
</reference>
<dbReference type="GO" id="GO:0006779">
    <property type="term" value="P:porphyrin-containing compound biosynthetic process"/>
    <property type="evidence" value="ECO:0007669"/>
    <property type="project" value="InterPro"/>
</dbReference>
<feature type="domain" description="Uroporphyrinogen decarboxylase (URO-D)" evidence="1">
    <location>
        <begin position="16"/>
        <end position="124"/>
    </location>
</feature>
<feature type="non-terminal residue" evidence="2">
    <location>
        <position position="1"/>
    </location>
</feature>
<dbReference type="EMBL" id="BARU01007763">
    <property type="protein sequence ID" value="GAH47203.1"/>
    <property type="molecule type" value="Genomic_DNA"/>
</dbReference>
<protein>
    <recommendedName>
        <fullName evidence="1">Uroporphyrinogen decarboxylase (URO-D) domain-containing protein</fullName>
    </recommendedName>
</protein>
<dbReference type="InterPro" id="IPR038071">
    <property type="entry name" value="UROD/MetE-like_sf"/>
</dbReference>
<dbReference type="Gene3D" id="3.20.20.210">
    <property type="match status" value="1"/>
</dbReference>
<comment type="caution">
    <text evidence="2">The sequence shown here is derived from an EMBL/GenBank/DDBJ whole genome shotgun (WGS) entry which is preliminary data.</text>
</comment>
<dbReference type="SUPFAM" id="SSF51726">
    <property type="entry name" value="UROD/MetE-like"/>
    <property type="match status" value="1"/>
</dbReference>
<accession>X1HPI0</accession>
<dbReference type="GO" id="GO:0004853">
    <property type="term" value="F:uroporphyrinogen decarboxylase activity"/>
    <property type="evidence" value="ECO:0007669"/>
    <property type="project" value="InterPro"/>
</dbReference>
<sequence length="142" mass="16206">KDGGTMGADALMWLCGVEKALLLAMDEPETIKEFLQIISKWNMKRMEIYLEEGIDILIKRAWYESTDLWSPSLYHKFIFPVFKKEIELVHQAGAKFAYIMTSGIMPLLNDFLELGIDVLIGVDPVQGKGTDLELLKERVVQL</sequence>
<evidence type="ECO:0000259" key="1">
    <source>
        <dbReference type="Pfam" id="PF01208"/>
    </source>
</evidence>
<gene>
    <name evidence="2" type="ORF">S03H2_15286</name>
</gene>
<organism evidence="2">
    <name type="scientific">marine sediment metagenome</name>
    <dbReference type="NCBI Taxonomy" id="412755"/>
    <lineage>
        <taxon>unclassified sequences</taxon>
        <taxon>metagenomes</taxon>
        <taxon>ecological metagenomes</taxon>
    </lineage>
</organism>
<name>X1HPI0_9ZZZZ</name>